<evidence type="ECO:0000313" key="4">
    <source>
        <dbReference type="EMBL" id="RMB86095.1"/>
    </source>
</evidence>
<dbReference type="RefSeq" id="WP_121889201.1">
    <property type="nucleotide sequence ID" value="NZ_PENI01000005.1"/>
</dbReference>
<evidence type="ECO:0000259" key="3">
    <source>
        <dbReference type="SMART" id="SM00014"/>
    </source>
</evidence>
<evidence type="ECO:0000256" key="2">
    <source>
        <dbReference type="SAM" id="Phobius"/>
    </source>
</evidence>
<dbReference type="SMART" id="SM00014">
    <property type="entry name" value="acidPPc"/>
    <property type="match status" value="1"/>
</dbReference>
<feature type="region of interest" description="Disordered" evidence="1">
    <location>
        <begin position="220"/>
        <end position="264"/>
    </location>
</feature>
<evidence type="ECO:0000313" key="5">
    <source>
        <dbReference type="Proteomes" id="UP000270471"/>
    </source>
</evidence>
<feature type="transmembrane region" description="Helical" evidence="2">
    <location>
        <begin position="164"/>
        <end position="185"/>
    </location>
</feature>
<keyword evidence="2" id="KW-0472">Membrane</keyword>
<dbReference type="Gene3D" id="1.20.144.10">
    <property type="entry name" value="Phosphatidic acid phosphatase type 2/haloperoxidase"/>
    <property type="match status" value="1"/>
</dbReference>
<gene>
    <name evidence="4" type="ORF">CTZ28_11425</name>
</gene>
<keyword evidence="2" id="KW-1133">Transmembrane helix</keyword>
<keyword evidence="2" id="KW-0812">Transmembrane</keyword>
<dbReference type="PANTHER" id="PTHR14969:SF13">
    <property type="entry name" value="AT30094P"/>
    <property type="match status" value="1"/>
</dbReference>
<feature type="transmembrane region" description="Helical" evidence="2">
    <location>
        <begin position="191"/>
        <end position="210"/>
    </location>
</feature>
<dbReference type="Pfam" id="PF01569">
    <property type="entry name" value="PAP2"/>
    <property type="match status" value="1"/>
</dbReference>
<dbReference type="OrthoDB" id="5289372at2"/>
<protein>
    <submittedName>
        <fullName evidence="4">Phosphoesterase</fullName>
    </submittedName>
</protein>
<dbReference type="SUPFAM" id="SSF48317">
    <property type="entry name" value="Acid phosphatase/Vanadium-dependent haloperoxidase"/>
    <property type="match status" value="1"/>
</dbReference>
<dbReference type="InterPro" id="IPR000326">
    <property type="entry name" value="PAP2/HPO"/>
</dbReference>
<dbReference type="InterPro" id="IPR036938">
    <property type="entry name" value="PAP2/HPO_sf"/>
</dbReference>
<sequence>MNRRSSTELAGSTGLGAWAAFGVLTMVVVGAHGAPLFLDDALLRWSLGHRPAVAVAMARGLTATGTGVVPYALVAVAALVAGRTARQRLVAALLGAVCLGAGQAARYGVMELVARARPPLPDWRTHASGWAYPSGHSTTAALTAGLVILAVLVRAPRGRTPICLAVGCWGVLVGLTRVHLGVHWFTDVLGGWLFAVGWLGICLCAAAWWLPARLVTGPADSNGPTGSASSYSDLDSDSDSDSTGASREEHASQDPGRRGRSRPA</sequence>
<comment type="caution">
    <text evidence="4">The sequence shown here is derived from an EMBL/GenBank/DDBJ whole genome shotgun (WGS) entry which is preliminary data.</text>
</comment>
<keyword evidence="5" id="KW-1185">Reference proteome</keyword>
<dbReference type="CDD" id="cd03392">
    <property type="entry name" value="PAP2_like_2"/>
    <property type="match status" value="1"/>
</dbReference>
<evidence type="ECO:0000256" key="1">
    <source>
        <dbReference type="SAM" id="MobiDB-lite"/>
    </source>
</evidence>
<dbReference type="AlphaFoldDB" id="A0A3M0IB79"/>
<dbReference type="Proteomes" id="UP000270471">
    <property type="component" value="Unassembled WGS sequence"/>
</dbReference>
<name>A0A3M0IB79_9ACTN</name>
<feature type="transmembrane region" description="Helical" evidence="2">
    <location>
        <begin position="89"/>
        <end position="110"/>
    </location>
</feature>
<feature type="transmembrane region" description="Helical" evidence="2">
    <location>
        <begin position="57"/>
        <end position="82"/>
    </location>
</feature>
<feature type="transmembrane region" description="Helical" evidence="2">
    <location>
        <begin position="130"/>
        <end position="152"/>
    </location>
</feature>
<proteinExistence type="predicted"/>
<feature type="domain" description="Phosphatidic acid phosphatase type 2/haloperoxidase" evidence="3">
    <location>
        <begin position="87"/>
        <end position="205"/>
    </location>
</feature>
<dbReference type="PANTHER" id="PTHR14969">
    <property type="entry name" value="SPHINGOSINE-1-PHOSPHATE PHOSPHOHYDROLASE"/>
    <property type="match status" value="1"/>
</dbReference>
<feature type="compositionally biased region" description="Basic and acidic residues" evidence="1">
    <location>
        <begin position="246"/>
        <end position="257"/>
    </location>
</feature>
<accession>A0A3M0IB79</accession>
<dbReference type="EMBL" id="PENI01000005">
    <property type="protein sequence ID" value="RMB86095.1"/>
    <property type="molecule type" value="Genomic_DNA"/>
</dbReference>
<reference evidence="4 5" key="1">
    <citation type="submission" date="2017-11" db="EMBL/GenBank/DDBJ databases">
        <title>Draft genome of actinobacteria isolated from guarana (Paullinia cupana (Mart.) Ducke.</title>
        <authorList>
            <person name="Siqueira K.A."/>
            <person name="Liotti R.G."/>
            <person name="Mendes T.A.O."/>
            <person name="Soares M.A."/>
        </authorList>
    </citation>
    <scope>NUCLEOTIDE SEQUENCE [LARGE SCALE GENOMIC DNA]</scope>
    <source>
        <strain evidence="4 5">193</strain>
    </source>
</reference>
<organism evidence="4 5">
    <name type="scientific">Streptomyces shenzhenensis</name>
    <dbReference type="NCBI Taxonomy" id="943815"/>
    <lineage>
        <taxon>Bacteria</taxon>
        <taxon>Bacillati</taxon>
        <taxon>Actinomycetota</taxon>
        <taxon>Actinomycetes</taxon>
        <taxon>Kitasatosporales</taxon>
        <taxon>Streptomycetaceae</taxon>
        <taxon>Streptomyces</taxon>
    </lineage>
</organism>